<sequence>MGTDFRIALMLFTVLAPAGAIAFVLMSVRIMSIVQRTPIRERMERCLVLPIGLCLVGLISSATHLGTPDNALYVLAGIGRSPLSEEVLAAVVFIAISWLYWLVAFVRQIPLHVSRAFLALACVAAFWLVYRISTVYSIPTIPTWNSPFIPLELWSVALTSGPMVCLAIFAWMQRSFRDGEVVAPRAFYGFLVGVSFSAFVVSVGLALLQNQELGVLSGSYGLASDLFPFYGASIFAFAALGALGEVAAVLSIRKRNCPRPLGAATAVLLVIAAAIVIRVPFYTMHMTIGY</sequence>
<feature type="transmembrane region" description="Helical" evidence="1">
    <location>
        <begin position="47"/>
        <end position="67"/>
    </location>
</feature>
<feature type="transmembrane region" description="Helical" evidence="1">
    <location>
        <begin position="6"/>
        <end position="26"/>
    </location>
</feature>
<dbReference type="Pfam" id="PF04976">
    <property type="entry name" value="DmsC"/>
    <property type="match status" value="1"/>
</dbReference>
<protein>
    <submittedName>
        <fullName evidence="2">DMSO reductase</fullName>
    </submittedName>
</protein>
<keyword evidence="1" id="KW-0812">Transmembrane</keyword>
<accession>A0A7C9JE23</accession>
<feature type="transmembrane region" description="Helical" evidence="1">
    <location>
        <begin position="87"/>
        <end position="106"/>
    </location>
</feature>
<organism evidence="2">
    <name type="scientific">Muribaculaceae bacterium Z82</name>
    <dbReference type="NCBI Taxonomy" id="2304548"/>
    <lineage>
        <taxon>Bacteria</taxon>
        <taxon>Pseudomonadati</taxon>
        <taxon>Bacteroidota</taxon>
        <taxon>Bacteroidia</taxon>
        <taxon>Bacteroidales</taxon>
        <taxon>Muribaculaceae</taxon>
    </lineage>
</organism>
<dbReference type="EMBL" id="QWKH01000061">
    <property type="protein sequence ID" value="NBI34981.1"/>
    <property type="molecule type" value="Genomic_DNA"/>
</dbReference>
<dbReference type="GO" id="GO:0009390">
    <property type="term" value="C:dimethyl sulfoxide reductase complex"/>
    <property type="evidence" value="ECO:0007669"/>
    <property type="project" value="TreeGrafter"/>
</dbReference>
<dbReference type="InterPro" id="IPR007059">
    <property type="entry name" value="DmsC"/>
</dbReference>
<name>A0A7C9JE23_9BACT</name>
<reference evidence="2" key="1">
    <citation type="submission" date="2018-08" db="EMBL/GenBank/DDBJ databases">
        <title>Murine metabolic-syndrome-specific gut microbial biobank.</title>
        <authorList>
            <person name="Liu C."/>
        </authorList>
    </citation>
    <scope>NUCLEOTIDE SEQUENCE [LARGE SCALE GENOMIC DNA]</scope>
    <source>
        <strain evidence="2">Z82</strain>
    </source>
</reference>
<feature type="transmembrane region" description="Helical" evidence="1">
    <location>
        <begin position="153"/>
        <end position="174"/>
    </location>
</feature>
<dbReference type="AlphaFoldDB" id="A0A7C9JE23"/>
<feature type="transmembrane region" description="Helical" evidence="1">
    <location>
        <begin position="261"/>
        <end position="281"/>
    </location>
</feature>
<proteinExistence type="predicted"/>
<dbReference type="PANTHER" id="PTHR38095">
    <property type="entry name" value="ANAEROBIC DIMETHYL SULFOXIDE REDUCTASE CHAIN YNFH"/>
    <property type="match status" value="1"/>
</dbReference>
<dbReference type="GO" id="GO:0005886">
    <property type="term" value="C:plasma membrane"/>
    <property type="evidence" value="ECO:0007669"/>
    <property type="project" value="TreeGrafter"/>
</dbReference>
<dbReference type="PANTHER" id="PTHR38095:SF2">
    <property type="entry name" value="ANAEROBIC DIMETHYL SULFOXIDE REDUCTASE CHAIN C"/>
    <property type="match status" value="1"/>
</dbReference>
<dbReference type="GO" id="GO:0019645">
    <property type="term" value="P:anaerobic electron transport chain"/>
    <property type="evidence" value="ECO:0007669"/>
    <property type="project" value="InterPro"/>
</dbReference>
<comment type="caution">
    <text evidence="2">The sequence shown here is derived from an EMBL/GenBank/DDBJ whole genome shotgun (WGS) entry which is preliminary data.</text>
</comment>
<evidence type="ECO:0000256" key="1">
    <source>
        <dbReference type="SAM" id="Phobius"/>
    </source>
</evidence>
<feature type="transmembrane region" description="Helical" evidence="1">
    <location>
        <begin position="186"/>
        <end position="207"/>
    </location>
</feature>
<keyword evidence="1" id="KW-0472">Membrane</keyword>
<keyword evidence="1" id="KW-1133">Transmembrane helix</keyword>
<feature type="transmembrane region" description="Helical" evidence="1">
    <location>
        <begin position="113"/>
        <end position="133"/>
    </location>
</feature>
<dbReference type="GO" id="GO:0009389">
    <property type="term" value="F:dimethyl sulfoxide reductase activity"/>
    <property type="evidence" value="ECO:0007669"/>
    <property type="project" value="TreeGrafter"/>
</dbReference>
<evidence type="ECO:0000313" key="2">
    <source>
        <dbReference type="EMBL" id="NBI34981.1"/>
    </source>
</evidence>
<gene>
    <name evidence="2" type="ORF">D1639_08070</name>
</gene>
<feature type="transmembrane region" description="Helical" evidence="1">
    <location>
        <begin position="227"/>
        <end position="249"/>
    </location>
</feature>